<name>A0AAQ3MF27_VIGMU</name>
<feature type="non-terminal residue" evidence="1">
    <location>
        <position position="1"/>
    </location>
</feature>
<dbReference type="GO" id="GO:0005815">
    <property type="term" value="C:microtubule organizing center"/>
    <property type="evidence" value="ECO:0007669"/>
    <property type="project" value="TreeGrafter"/>
</dbReference>
<dbReference type="EMBL" id="CP144690">
    <property type="protein sequence ID" value="WVY89852.1"/>
    <property type="molecule type" value="Genomic_DNA"/>
</dbReference>
<gene>
    <name evidence="1" type="ORF">V8G54_035366</name>
</gene>
<dbReference type="GO" id="GO:0031023">
    <property type="term" value="P:microtubule organizing center organization"/>
    <property type="evidence" value="ECO:0007669"/>
    <property type="project" value="TreeGrafter"/>
</dbReference>
<accession>A0AAQ3MF27</accession>
<dbReference type="AlphaFoldDB" id="A0AAQ3MF27"/>
<organism evidence="1 2">
    <name type="scientific">Vigna mungo</name>
    <name type="common">Black gram</name>
    <name type="synonym">Phaseolus mungo</name>
    <dbReference type="NCBI Taxonomy" id="3915"/>
    <lineage>
        <taxon>Eukaryota</taxon>
        <taxon>Viridiplantae</taxon>
        <taxon>Streptophyta</taxon>
        <taxon>Embryophyta</taxon>
        <taxon>Tracheophyta</taxon>
        <taxon>Spermatophyta</taxon>
        <taxon>Magnoliopsida</taxon>
        <taxon>eudicotyledons</taxon>
        <taxon>Gunneridae</taxon>
        <taxon>Pentapetalae</taxon>
        <taxon>rosids</taxon>
        <taxon>fabids</taxon>
        <taxon>Fabales</taxon>
        <taxon>Fabaceae</taxon>
        <taxon>Papilionoideae</taxon>
        <taxon>50 kb inversion clade</taxon>
        <taxon>NPAAA clade</taxon>
        <taxon>indigoferoid/millettioid clade</taxon>
        <taxon>Phaseoleae</taxon>
        <taxon>Vigna</taxon>
    </lineage>
</organism>
<dbReference type="InterPro" id="IPR026206">
    <property type="entry name" value="HAUS3"/>
</dbReference>
<dbReference type="PANTHER" id="PTHR19378:SF0">
    <property type="entry name" value="HAUS AUGMIN-LIKE COMPLEX SUBUNIT 3"/>
    <property type="match status" value="1"/>
</dbReference>
<dbReference type="PANTHER" id="PTHR19378">
    <property type="entry name" value="GOLGIN- RELATED"/>
    <property type="match status" value="1"/>
</dbReference>
<keyword evidence="2" id="KW-1185">Reference proteome</keyword>
<sequence>YTSSLSRYVSAPGIVKQISALHSGLTSLQSDLENSLPEDRNRCINELCNLIQSLQQLLFASSTTAQPILTPRPLMKELDEMEKINAKLSAAVEEVTHEHVKKNEIVKHHSQEIGLQRRVFVDFFCNPERLRSQVRELTARIDLTSCTCEPVVES</sequence>
<proteinExistence type="predicted"/>
<protein>
    <submittedName>
        <fullName evidence="1">Uncharacterized protein</fullName>
    </submittedName>
</protein>
<dbReference type="GO" id="GO:0070652">
    <property type="term" value="C:HAUS complex"/>
    <property type="evidence" value="ECO:0007669"/>
    <property type="project" value="InterPro"/>
</dbReference>
<evidence type="ECO:0000313" key="1">
    <source>
        <dbReference type="EMBL" id="WVY89852.1"/>
    </source>
</evidence>
<reference evidence="1 2" key="1">
    <citation type="journal article" date="2023" name="Life. Sci Alliance">
        <title>Evolutionary insights into 3D genome organization and epigenetic landscape of Vigna mungo.</title>
        <authorList>
            <person name="Junaid A."/>
            <person name="Singh B."/>
            <person name="Bhatia S."/>
        </authorList>
    </citation>
    <scope>NUCLEOTIDE SEQUENCE [LARGE SCALE GENOMIC DNA]</scope>
    <source>
        <strain evidence="1">Urdbean</strain>
    </source>
</reference>
<evidence type="ECO:0000313" key="2">
    <source>
        <dbReference type="Proteomes" id="UP001374535"/>
    </source>
</evidence>
<dbReference type="GO" id="GO:0072686">
    <property type="term" value="C:mitotic spindle"/>
    <property type="evidence" value="ECO:0007669"/>
    <property type="project" value="TreeGrafter"/>
</dbReference>
<dbReference type="GO" id="GO:0051225">
    <property type="term" value="P:spindle assembly"/>
    <property type="evidence" value="ECO:0007669"/>
    <property type="project" value="InterPro"/>
</dbReference>
<dbReference type="Proteomes" id="UP001374535">
    <property type="component" value="Chromosome 11"/>
</dbReference>